<gene>
    <name evidence="1" type="ORF">KGF56_001493</name>
</gene>
<reference evidence="1" key="1">
    <citation type="journal article" date="2022" name="DNA Res.">
        <title>Genome analysis of five recently described species of the CUG-Ser clade uncovers Candida theae as a new hybrid lineage with pathogenic potential in the Candida parapsilosis species complex.</title>
        <authorList>
            <person name="Mixao V."/>
            <person name="Del Olmo V."/>
            <person name="Hegedusova E."/>
            <person name="Saus E."/>
            <person name="Pryszcz L."/>
            <person name="Cillingova A."/>
            <person name="Nosek J."/>
            <person name="Gabaldon T."/>
        </authorList>
    </citation>
    <scope>NUCLEOTIDE SEQUENCE</scope>
    <source>
        <strain evidence="1">CBS 10844</strain>
    </source>
</reference>
<protein>
    <submittedName>
        <fullName evidence="1">Uncharacterized protein</fullName>
    </submittedName>
</protein>
<sequence>MEKAVLKNYIDSGGYIPPKKTSVMKSELPKYHPSLIVEDKQTDVTKLKRCGCSGTHCVKNAPEWIPRAKH</sequence>
<dbReference type="EMBL" id="JAHUZD010000027">
    <property type="protein sequence ID" value="KAI3405885.2"/>
    <property type="molecule type" value="Genomic_DNA"/>
</dbReference>
<keyword evidence="2" id="KW-1185">Reference proteome</keyword>
<organism evidence="1 2">
    <name type="scientific">Candida oxycetoniae</name>
    <dbReference type="NCBI Taxonomy" id="497107"/>
    <lineage>
        <taxon>Eukaryota</taxon>
        <taxon>Fungi</taxon>
        <taxon>Dikarya</taxon>
        <taxon>Ascomycota</taxon>
        <taxon>Saccharomycotina</taxon>
        <taxon>Pichiomycetes</taxon>
        <taxon>Debaryomycetaceae</taxon>
        <taxon>Candida/Lodderomyces clade</taxon>
        <taxon>Candida</taxon>
    </lineage>
</organism>
<dbReference type="Proteomes" id="UP001202479">
    <property type="component" value="Unassembled WGS sequence"/>
</dbReference>
<dbReference type="RefSeq" id="XP_049181630.1">
    <property type="nucleotide sequence ID" value="XM_049322621.1"/>
</dbReference>
<name>A0AAI9SZY1_9ASCO</name>
<evidence type="ECO:0000313" key="2">
    <source>
        <dbReference type="Proteomes" id="UP001202479"/>
    </source>
</evidence>
<proteinExistence type="predicted"/>
<evidence type="ECO:0000313" key="1">
    <source>
        <dbReference type="EMBL" id="KAI3405885.2"/>
    </source>
</evidence>
<dbReference type="AlphaFoldDB" id="A0AAI9SZY1"/>
<accession>A0AAI9SZY1</accession>
<comment type="caution">
    <text evidence="1">The sequence shown here is derived from an EMBL/GenBank/DDBJ whole genome shotgun (WGS) entry which is preliminary data.</text>
</comment>
<dbReference type="GeneID" id="73379110"/>